<gene>
    <name evidence="2" type="ORF">H1P_4220001</name>
</gene>
<accession>A0A563VXU6</accession>
<evidence type="ECO:0000313" key="2">
    <source>
        <dbReference type="EMBL" id="VEP16241.1"/>
    </source>
</evidence>
<dbReference type="AlphaFoldDB" id="A0A563VXU6"/>
<dbReference type="PROSITE" id="PS51750">
    <property type="entry name" value="BRO_N"/>
    <property type="match status" value="1"/>
</dbReference>
<evidence type="ECO:0000313" key="3">
    <source>
        <dbReference type="Proteomes" id="UP000320055"/>
    </source>
</evidence>
<feature type="domain" description="Bro-N" evidence="1">
    <location>
        <begin position="1"/>
        <end position="108"/>
    </location>
</feature>
<dbReference type="Proteomes" id="UP000320055">
    <property type="component" value="Unassembled WGS sequence"/>
</dbReference>
<evidence type="ECO:0000259" key="1">
    <source>
        <dbReference type="PROSITE" id="PS51750"/>
    </source>
</evidence>
<dbReference type="PANTHER" id="PTHR36180">
    <property type="entry name" value="DNA-BINDING PROTEIN-RELATED-RELATED"/>
    <property type="match status" value="1"/>
</dbReference>
<keyword evidence="3" id="KW-1185">Reference proteome</keyword>
<sequence length="256" mass="28996">MSNLSIFTFETQQVRFVGTEEKPEWIAADIVAILYPTASRASYSKYLSKVPSQWKDKKQILTPGGKQKLTTLLEPGLYCLIGRSDSSLAVPFQEWLYEEVIPSIRKTGSYSVAEKSPSIPTLLSAREELETIRLGMNLFVELGGCDDRTKILLKDRVRNILLADRLQLSQTPNQPEPTRRLEYPVSDRAIHLGYRPNNQQLQQIGKQASLLYQDKHGIKPVRREQFVGGTTRMVNVYGSDDLEFLDRAIFAVMGDS</sequence>
<dbReference type="OrthoDB" id="9812611at2"/>
<dbReference type="SMART" id="SM01040">
    <property type="entry name" value="Bro-N"/>
    <property type="match status" value="1"/>
</dbReference>
<dbReference type="EMBL" id="CAACVJ010000360">
    <property type="protein sequence ID" value="VEP16241.1"/>
    <property type="molecule type" value="Genomic_DNA"/>
</dbReference>
<organism evidence="2 3">
    <name type="scientific">Hyella patelloides LEGE 07179</name>
    <dbReference type="NCBI Taxonomy" id="945734"/>
    <lineage>
        <taxon>Bacteria</taxon>
        <taxon>Bacillati</taxon>
        <taxon>Cyanobacteriota</taxon>
        <taxon>Cyanophyceae</taxon>
        <taxon>Pleurocapsales</taxon>
        <taxon>Hyellaceae</taxon>
        <taxon>Hyella</taxon>
    </lineage>
</organism>
<dbReference type="InterPro" id="IPR003497">
    <property type="entry name" value="BRO_N_domain"/>
</dbReference>
<dbReference type="Pfam" id="PF02498">
    <property type="entry name" value="Bro-N"/>
    <property type="match status" value="1"/>
</dbReference>
<protein>
    <recommendedName>
        <fullName evidence="1">Bro-N domain-containing protein</fullName>
    </recommendedName>
</protein>
<dbReference type="RefSeq" id="WP_144875080.1">
    <property type="nucleotide sequence ID" value="NZ_LR214158.1"/>
</dbReference>
<proteinExistence type="predicted"/>
<dbReference type="PANTHER" id="PTHR36180:SF2">
    <property type="entry name" value="BRO FAMILY PROTEIN"/>
    <property type="match status" value="1"/>
</dbReference>
<reference evidence="2 3" key="1">
    <citation type="submission" date="2019-01" db="EMBL/GenBank/DDBJ databases">
        <authorList>
            <person name="Brito A."/>
        </authorList>
    </citation>
    <scope>NUCLEOTIDE SEQUENCE [LARGE SCALE GENOMIC DNA]</scope>
    <source>
        <strain evidence="2">1</strain>
    </source>
</reference>
<name>A0A563VXU6_9CYAN</name>